<keyword evidence="2" id="KW-0699">rRNA-binding</keyword>
<keyword evidence="7" id="KW-0934">Plastid</keyword>
<reference evidence="7" key="2">
    <citation type="journal article" date="2018" name="PLoS ONE">
        <title>Plastid genome analysis of three Nemaliophycidae red algal species suggests environmental adaptation for iron limited habitats.</title>
        <authorList>
            <person name="Cho C.H."/>
            <person name="Choi J.W."/>
            <person name="Lam D.W."/>
            <person name="Kim K.M."/>
            <person name="Yoon H.S."/>
        </authorList>
    </citation>
    <scope>NUCLEOTIDE SEQUENCE</scope>
</reference>
<keyword evidence="4 7" id="KW-0689">Ribosomal protein</keyword>
<accession>A0A1C9CAI0</accession>
<dbReference type="GO" id="GO:0006412">
    <property type="term" value="P:translation"/>
    <property type="evidence" value="ECO:0007669"/>
    <property type="project" value="InterPro"/>
</dbReference>
<dbReference type="InterPro" id="IPR000529">
    <property type="entry name" value="Ribosomal_bS6"/>
</dbReference>
<dbReference type="GO" id="GO:0070181">
    <property type="term" value="F:small ribosomal subunit rRNA binding"/>
    <property type="evidence" value="ECO:0007669"/>
    <property type="project" value="TreeGrafter"/>
</dbReference>
<proteinExistence type="inferred from homology"/>
<gene>
    <name evidence="7" type="primary">rps6</name>
    <name evidence="7" type="ORF">Thor_101</name>
</gene>
<evidence type="ECO:0000256" key="6">
    <source>
        <dbReference type="ARBA" id="ARBA00035537"/>
    </source>
</evidence>
<keyword evidence="8" id="KW-0150">Chloroplast</keyword>
<dbReference type="InterPro" id="IPR020814">
    <property type="entry name" value="Ribosomal_S6_plastid/chlpt"/>
</dbReference>
<evidence type="ECO:0000313" key="8">
    <source>
        <dbReference type="EMBL" id="ARX95955.1"/>
    </source>
</evidence>
<dbReference type="Gene3D" id="3.30.70.60">
    <property type="match status" value="1"/>
</dbReference>
<dbReference type="EMBL" id="KX284714">
    <property type="protein sequence ID" value="AOM65393.1"/>
    <property type="molecule type" value="Genomic_DNA"/>
</dbReference>
<geneLocation type="plastid" evidence="7"/>
<dbReference type="GeneID" id="29072798"/>
<dbReference type="HAMAP" id="MF_00360">
    <property type="entry name" value="Ribosomal_bS6"/>
    <property type="match status" value="1"/>
</dbReference>
<dbReference type="GO" id="GO:0005840">
    <property type="term" value="C:ribosome"/>
    <property type="evidence" value="ECO:0007669"/>
    <property type="project" value="UniProtKB-KW"/>
</dbReference>
<evidence type="ECO:0000256" key="3">
    <source>
        <dbReference type="ARBA" id="ARBA00022884"/>
    </source>
</evidence>
<keyword evidence="3" id="KW-0694">RNA-binding</keyword>
<dbReference type="GO" id="GO:1990904">
    <property type="term" value="C:ribonucleoprotein complex"/>
    <property type="evidence" value="ECO:0007669"/>
    <property type="project" value="UniProtKB-KW"/>
</dbReference>
<name>A0A1C9CAI0_9FLOR</name>
<dbReference type="PANTHER" id="PTHR21011:SF1">
    <property type="entry name" value="SMALL RIBOSOMAL SUBUNIT PROTEIN BS6M"/>
    <property type="match status" value="1"/>
</dbReference>
<dbReference type="InterPro" id="IPR014717">
    <property type="entry name" value="Transl_elong_EF1B/ribsomal_bS6"/>
</dbReference>
<keyword evidence="5" id="KW-0687">Ribonucleoprotein</keyword>
<dbReference type="NCBIfam" id="TIGR00166">
    <property type="entry name" value="S6"/>
    <property type="match status" value="1"/>
</dbReference>
<evidence type="ECO:0000256" key="4">
    <source>
        <dbReference type="ARBA" id="ARBA00022980"/>
    </source>
</evidence>
<evidence type="ECO:0000256" key="1">
    <source>
        <dbReference type="ARBA" id="ARBA00009512"/>
    </source>
</evidence>
<organism evidence="7">
    <name type="scientific">Thorea hispida</name>
    <dbReference type="NCBI Taxonomy" id="202687"/>
    <lineage>
        <taxon>Eukaryota</taxon>
        <taxon>Rhodophyta</taxon>
        <taxon>Florideophyceae</taxon>
        <taxon>Nemaliophycidae</taxon>
        <taxon>Thoreales</taxon>
        <taxon>Thoreaceae</taxon>
        <taxon>Thorea</taxon>
    </lineage>
</organism>
<dbReference type="PROSITE" id="PS01048">
    <property type="entry name" value="RIBOSOMAL_S6"/>
    <property type="match status" value="1"/>
</dbReference>
<dbReference type="EMBL" id="KY083065">
    <property type="protein sequence ID" value="ARX95955.1"/>
    <property type="molecule type" value="Genomic_DNA"/>
</dbReference>
<dbReference type="InterPro" id="IPR020815">
    <property type="entry name" value="Ribosomal_bS6_CS"/>
</dbReference>
<dbReference type="RefSeq" id="YP_009296458.1">
    <property type="nucleotide sequence ID" value="NC_031171.1"/>
</dbReference>
<dbReference type="AlphaFoldDB" id="A0A1C9CAI0"/>
<evidence type="ECO:0000256" key="5">
    <source>
        <dbReference type="ARBA" id="ARBA00023274"/>
    </source>
</evidence>
<reference evidence="8" key="1">
    <citation type="submission" date="2016-11" db="EMBL/GenBank/DDBJ databases">
        <title>Complete Chloroplast Genome of Thorea hispida.</title>
        <authorList>
            <person name="Nan F."/>
            <person name="Xie S."/>
        </authorList>
    </citation>
    <scope>NUCLEOTIDE SEQUENCE</scope>
</reference>
<sequence length="100" mass="12049">MLLNIYEVIYLLRPDIAEDKNLQLVRQYKNLIRSHGGKNVFIQHRGRRHLSYNINQYYDGIYVQINFAGNGHLVKLLEKSMKFNEWIIRYFSLKKYSNIV</sequence>
<evidence type="ECO:0000313" key="7">
    <source>
        <dbReference type="EMBL" id="AOM65393.1"/>
    </source>
</evidence>
<evidence type="ECO:0000256" key="2">
    <source>
        <dbReference type="ARBA" id="ARBA00022730"/>
    </source>
</evidence>
<dbReference type="SUPFAM" id="SSF54995">
    <property type="entry name" value="Ribosomal protein S6"/>
    <property type="match status" value="1"/>
</dbReference>
<protein>
    <recommendedName>
        <fullName evidence="6">30S ribosomal protein S6, chloroplastic</fullName>
    </recommendedName>
</protein>
<dbReference type="CDD" id="cd15487">
    <property type="entry name" value="bS6_chloro_cyano"/>
    <property type="match status" value="1"/>
</dbReference>
<dbReference type="InterPro" id="IPR035980">
    <property type="entry name" value="Ribosomal_bS6_sf"/>
</dbReference>
<dbReference type="Pfam" id="PF01250">
    <property type="entry name" value="Ribosomal_S6"/>
    <property type="match status" value="1"/>
</dbReference>
<dbReference type="GO" id="GO:0005737">
    <property type="term" value="C:cytoplasm"/>
    <property type="evidence" value="ECO:0007669"/>
    <property type="project" value="UniProtKB-ARBA"/>
</dbReference>
<dbReference type="PANTHER" id="PTHR21011">
    <property type="entry name" value="MITOCHONDRIAL 28S RIBOSOMAL PROTEIN S6"/>
    <property type="match status" value="1"/>
</dbReference>
<comment type="similarity">
    <text evidence="1">Belongs to the bacterial ribosomal protein bS6 family.</text>
</comment>
<dbReference type="GO" id="GO:0003735">
    <property type="term" value="F:structural constituent of ribosome"/>
    <property type="evidence" value="ECO:0007669"/>
    <property type="project" value="InterPro"/>
</dbReference>